<protein>
    <submittedName>
        <fullName evidence="2">Uncharacterized protein</fullName>
    </submittedName>
</protein>
<name>D7C2G9_STRBB</name>
<gene>
    <name evidence="2" type="ordered locus">SBI_00702</name>
</gene>
<dbReference type="PATRIC" id="fig|749414.3.peg.718"/>
<dbReference type="AlphaFoldDB" id="D7C2G9"/>
<sequence length="35" mass="3725">MSTVLTELPNNRKKALDGHRADDMAMPSGQGAVRG</sequence>
<evidence type="ECO:0000313" key="2">
    <source>
        <dbReference type="EMBL" id="ADI03823.1"/>
    </source>
</evidence>
<feature type="compositionally biased region" description="Basic and acidic residues" evidence="1">
    <location>
        <begin position="14"/>
        <end position="23"/>
    </location>
</feature>
<keyword evidence="3" id="KW-1185">Reference proteome</keyword>
<proteinExistence type="predicted"/>
<reference evidence="2 3" key="1">
    <citation type="journal article" date="2010" name="J. Bacteriol.">
        <title>Genome sequence of the milbemycin-producing bacterium Streptomyces bingchenggensis.</title>
        <authorList>
            <person name="Wang X.J."/>
            <person name="Yan Y.J."/>
            <person name="Zhang B."/>
            <person name="An J."/>
            <person name="Wang J.J."/>
            <person name="Tian J."/>
            <person name="Jiang L."/>
            <person name="Chen Y.H."/>
            <person name="Huang S.X."/>
            <person name="Yin M."/>
            <person name="Zhang J."/>
            <person name="Gao A.L."/>
            <person name="Liu C.X."/>
            <person name="Zhu Z.X."/>
            <person name="Xiang W.S."/>
        </authorList>
    </citation>
    <scope>NUCLEOTIDE SEQUENCE [LARGE SCALE GENOMIC DNA]</scope>
    <source>
        <strain evidence="2 3">BCW-1</strain>
    </source>
</reference>
<dbReference type="Proteomes" id="UP000000377">
    <property type="component" value="Chromosome"/>
</dbReference>
<feature type="region of interest" description="Disordered" evidence="1">
    <location>
        <begin position="1"/>
        <end position="35"/>
    </location>
</feature>
<evidence type="ECO:0000313" key="3">
    <source>
        <dbReference type="Proteomes" id="UP000000377"/>
    </source>
</evidence>
<dbReference type="EMBL" id="CP002047">
    <property type="protein sequence ID" value="ADI03823.1"/>
    <property type="molecule type" value="Genomic_DNA"/>
</dbReference>
<accession>D7C2G9</accession>
<evidence type="ECO:0000256" key="1">
    <source>
        <dbReference type="SAM" id="MobiDB-lite"/>
    </source>
</evidence>
<dbReference type="KEGG" id="sbh:SBI_00702"/>
<organism evidence="2 3">
    <name type="scientific">Streptomyces bingchenggensis (strain BCW-1)</name>
    <dbReference type="NCBI Taxonomy" id="749414"/>
    <lineage>
        <taxon>Bacteria</taxon>
        <taxon>Bacillati</taxon>
        <taxon>Actinomycetota</taxon>
        <taxon>Actinomycetes</taxon>
        <taxon>Kitasatosporales</taxon>
        <taxon>Streptomycetaceae</taxon>
        <taxon>Streptomyces</taxon>
    </lineage>
</organism>
<dbReference type="STRING" id="749414.SBI_00702"/>
<dbReference type="HOGENOM" id="CLU_3367542_0_0_11"/>